<protein>
    <recommendedName>
        <fullName evidence="9">1-(5-phosphoribosyl)-5-[(5-phosphoribosylamino)methylideneamino] imidazole-4-carboxamide isomerase</fullName>
        <ecNumber evidence="9">5.3.1.16</ecNumber>
    </recommendedName>
    <alternativeName>
        <fullName evidence="9">Phosphoribosylformimino-5-aminoimidazole carboxamide ribotide isomerase</fullName>
    </alternativeName>
</protein>
<dbReference type="PANTHER" id="PTHR43090:SF2">
    <property type="entry name" value="1-(5-PHOSPHORIBOSYL)-5-[(5-PHOSPHORIBOSYLAMINO)METHYLIDENEAMINO] IMIDAZOLE-4-CARBOXAMIDE ISOMERASE"/>
    <property type="match status" value="1"/>
</dbReference>
<evidence type="ECO:0000256" key="3">
    <source>
        <dbReference type="ARBA" id="ARBA00005133"/>
    </source>
</evidence>
<dbReference type="GO" id="GO:0000162">
    <property type="term" value="P:L-tryptophan biosynthetic process"/>
    <property type="evidence" value="ECO:0007669"/>
    <property type="project" value="TreeGrafter"/>
</dbReference>
<evidence type="ECO:0000256" key="4">
    <source>
        <dbReference type="ARBA" id="ARBA00009667"/>
    </source>
</evidence>
<dbReference type="GO" id="GO:0003949">
    <property type="term" value="F:1-(5-phosphoribosyl)-5-[(5-phosphoribosylamino)methylideneamino]imidazole-4-carboxamide isomerase activity"/>
    <property type="evidence" value="ECO:0007669"/>
    <property type="project" value="UniProtKB-UniRule"/>
</dbReference>
<evidence type="ECO:0000256" key="1">
    <source>
        <dbReference type="ARBA" id="ARBA00000901"/>
    </source>
</evidence>
<dbReference type="Gene3D" id="3.20.20.70">
    <property type="entry name" value="Aldolase class I"/>
    <property type="match status" value="1"/>
</dbReference>
<dbReference type="GO" id="GO:0005737">
    <property type="term" value="C:cytoplasm"/>
    <property type="evidence" value="ECO:0007669"/>
    <property type="project" value="UniProtKB-SubCell"/>
</dbReference>
<dbReference type="InterPro" id="IPR023016">
    <property type="entry name" value="HisA/PriA"/>
</dbReference>
<comment type="pathway">
    <text evidence="3 9">Amino-acid biosynthesis; L-histidine biosynthesis; L-histidine from 5-phospho-alpha-D-ribose 1-diphosphate: step 4/9.</text>
</comment>
<dbReference type="InterPro" id="IPR044524">
    <property type="entry name" value="Isoase_HisA-like"/>
</dbReference>
<comment type="caution">
    <text evidence="11">The sequence shown here is derived from an EMBL/GenBank/DDBJ whole genome shotgun (WGS) entry which is preliminary data.</text>
</comment>
<keyword evidence="8 9" id="KW-0413">Isomerase</keyword>
<gene>
    <name evidence="9" type="primary">hisA</name>
    <name evidence="11" type="ORF">AAG747_20170</name>
</gene>
<dbReference type="InterPro" id="IPR013785">
    <property type="entry name" value="Aldolase_TIM"/>
</dbReference>
<keyword evidence="6 9" id="KW-0028">Amino-acid biosynthesis</keyword>
<comment type="subcellular location">
    <subcellularLocation>
        <location evidence="2 9">Cytoplasm</location>
    </subcellularLocation>
</comment>
<evidence type="ECO:0000256" key="8">
    <source>
        <dbReference type="ARBA" id="ARBA00023235"/>
    </source>
</evidence>
<evidence type="ECO:0000313" key="11">
    <source>
        <dbReference type="EMBL" id="MEN7550246.1"/>
    </source>
</evidence>
<dbReference type="PANTHER" id="PTHR43090">
    <property type="entry name" value="1-(5-PHOSPHORIBOSYL)-5-[(5-PHOSPHORIBOSYLAMINO)METHYLIDENEAMINO] IMIDAZOLE-4-CARBOXAMIDE ISOMERASE"/>
    <property type="match status" value="1"/>
</dbReference>
<dbReference type="GO" id="GO:0000105">
    <property type="term" value="P:L-histidine biosynthetic process"/>
    <property type="evidence" value="ECO:0007669"/>
    <property type="project" value="UniProtKB-UniRule"/>
</dbReference>
<dbReference type="EMBL" id="JBDKWZ010000012">
    <property type="protein sequence ID" value="MEN7550246.1"/>
    <property type="molecule type" value="Genomic_DNA"/>
</dbReference>
<dbReference type="HAMAP" id="MF_01014">
    <property type="entry name" value="HisA"/>
    <property type="match status" value="1"/>
</dbReference>
<evidence type="ECO:0000256" key="5">
    <source>
        <dbReference type="ARBA" id="ARBA00022490"/>
    </source>
</evidence>
<reference evidence="11 12" key="1">
    <citation type="submission" date="2024-04" db="EMBL/GenBank/DDBJ databases">
        <title>Novel genus in family Flammeovirgaceae.</title>
        <authorList>
            <person name="Nguyen T.H."/>
            <person name="Vuong T.Q."/>
            <person name="Le H."/>
            <person name="Kim S.-G."/>
        </authorList>
    </citation>
    <scope>NUCLEOTIDE SEQUENCE [LARGE SCALE GENOMIC DNA]</scope>
    <source>
        <strain evidence="11 12">JCM 23209</strain>
    </source>
</reference>
<dbReference type="Pfam" id="PF00977">
    <property type="entry name" value="His_biosynth"/>
    <property type="match status" value="1"/>
</dbReference>
<organism evidence="11 12">
    <name type="scientific">Rapidithrix thailandica</name>
    <dbReference type="NCBI Taxonomy" id="413964"/>
    <lineage>
        <taxon>Bacteria</taxon>
        <taxon>Pseudomonadati</taxon>
        <taxon>Bacteroidota</taxon>
        <taxon>Cytophagia</taxon>
        <taxon>Cytophagales</taxon>
        <taxon>Flammeovirgaceae</taxon>
        <taxon>Rapidithrix</taxon>
    </lineage>
</organism>
<dbReference type="FunFam" id="3.20.20.70:FF:000009">
    <property type="entry name" value="1-(5-phosphoribosyl)-5-[(5-phosphoribosylamino)methylideneamino] imidazole-4-carboxamide isomerase"/>
    <property type="match status" value="1"/>
</dbReference>
<name>A0AAW9SB99_9BACT</name>
<evidence type="ECO:0000313" key="12">
    <source>
        <dbReference type="Proteomes" id="UP001403385"/>
    </source>
</evidence>
<feature type="active site" description="Proton donor" evidence="9">
    <location>
        <position position="131"/>
    </location>
</feature>
<dbReference type="AlphaFoldDB" id="A0AAW9SB99"/>
<comment type="catalytic activity">
    <reaction evidence="1 9">
        <text>1-(5-phospho-beta-D-ribosyl)-5-[(5-phospho-beta-D-ribosylamino)methylideneamino]imidazole-4-carboxamide = 5-[(5-phospho-1-deoxy-D-ribulos-1-ylimino)methylamino]-1-(5-phospho-beta-D-ribosyl)imidazole-4-carboxamide</text>
        <dbReference type="Rhea" id="RHEA:15469"/>
        <dbReference type="ChEBI" id="CHEBI:58435"/>
        <dbReference type="ChEBI" id="CHEBI:58525"/>
        <dbReference type="EC" id="5.3.1.16"/>
    </reaction>
</comment>
<comment type="similarity">
    <text evidence="4 9 10">Belongs to the HisA/HisF family.</text>
</comment>
<evidence type="ECO:0000256" key="7">
    <source>
        <dbReference type="ARBA" id="ARBA00023102"/>
    </source>
</evidence>
<accession>A0AAW9SB99</accession>
<keyword evidence="7 9" id="KW-0368">Histidine biosynthesis</keyword>
<evidence type="ECO:0000256" key="6">
    <source>
        <dbReference type="ARBA" id="ARBA00022605"/>
    </source>
</evidence>
<evidence type="ECO:0000256" key="2">
    <source>
        <dbReference type="ARBA" id="ARBA00004496"/>
    </source>
</evidence>
<evidence type="ECO:0000256" key="9">
    <source>
        <dbReference type="HAMAP-Rule" id="MF_01014"/>
    </source>
</evidence>
<dbReference type="InterPro" id="IPR011060">
    <property type="entry name" value="RibuloseP-bd_barrel"/>
</dbReference>
<dbReference type="InterPro" id="IPR006062">
    <property type="entry name" value="His_biosynth"/>
</dbReference>
<dbReference type="CDD" id="cd04732">
    <property type="entry name" value="HisA"/>
    <property type="match status" value="1"/>
</dbReference>
<dbReference type="EC" id="5.3.1.16" evidence="9"/>
<comment type="caution">
    <text evidence="9">Lacks conserved residue(s) required for the propagation of feature annotation.</text>
</comment>
<proteinExistence type="inferred from homology"/>
<dbReference type="Proteomes" id="UP001403385">
    <property type="component" value="Unassembled WGS sequence"/>
</dbReference>
<dbReference type="SUPFAM" id="SSF51366">
    <property type="entry name" value="Ribulose-phoshate binding barrel"/>
    <property type="match status" value="1"/>
</dbReference>
<keyword evidence="12" id="KW-1185">Reference proteome</keyword>
<sequence>MIEIIPSISVIEGKCVKLQQGDYNKKVVYDQSPIDIAKKFEDHGIKKLHLIDLDGALEGRVINYDILELITGHTDLEVNFGGGINTDGDINKVYEYGAKSVTVGSLAIYNKHLFASWLISFGRNKICLSADAMDGKIRVRGWQNATDLDLMDFVDYYYQRSVLYVKCSDVSRDGLLQGPAFGMYQSLIQRFPKLRIIASGGISSVADIHKLEELGVHGVIIGKAYYEGKVSLKEIEHLQSR</sequence>
<evidence type="ECO:0000256" key="10">
    <source>
        <dbReference type="RuleBase" id="RU003657"/>
    </source>
</evidence>
<keyword evidence="5 9" id="KW-0963">Cytoplasm</keyword>
<dbReference type="RefSeq" id="WP_346823025.1">
    <property type="nucleotide sequence ID" value="NZ_JBDKWZ010000012.1"/>
</dbReference>